<dbReference type="SUPFAM" id="SSF51658">
    <property type="entry name" value="Xylose isomerase-like"/>
    <property type="match status" value="1"/>
</dbReference>
<dbReference type="InterPro" id="IPR004601">
    <property type="entry name" value="UvdE"/>
</dbReference>
<keyword evidence="5" id="KW-0378">Hydrolase</keyword>
<dbReference type="InterPro" id="IPR036237">
    <property type="entry name" value="Xyl_isomerase-like_sf"/>
</dbReference>
<dbReference type="GO" id="GO:0016787">
    <property type="term" value="F:hydrolase activity"/>
    <property type="evidence" value="ECO:0007669"/>
    <property type="project" value="UniProtKB-KW"/>
</dbReference>
<keyword evidence="3" id="KW-0227">DNA damage</keyword>
<evidence type="ECO:0000256" key="1">
    <source>
        <dbReference type="ARBA" id="ARBA00022722"/>
    </source>
</evidence>
<keyword evidence="8" id="KW-1185">Reference proteome</keyword>
<name>A0A1M6K8Y6_9CLOT</name>
<evidence type="ECO:0000256" key="5">
    <source>
        <dbReference type="ARBA" id="ARBA00022801"/>
    </source>
</evidence>
<keyword evidence="1" id="KW-0540">Nuclease</keyword>
<dbReference type="PANTHER" id="PTHR31290:SF5">
    <property type="entry name" value="UV-DAMAGE ENDONUCLEASE"/>
    <property type="match status" value="1"/>
</dbReference>
<sequence>MKIRLGYVAISNKLGRKVTSSSTVTYTNYCKLKTPEEKLKKLTDVTLSNLSDLIKLLEYNIENNIHFYRITSSLIPLVTHPEVGYWGHREIFKNDFKYIGKIIKNSSMRVDTHPDQFNVLNSTNPLVVKNTIVNLMRQAEWFQDMGYKDWKMVLHIGGAPDGKENGLERFAVAFKALPQILKGNIIVENDDKIYNAVDTLKLCKALSIPMVLDVHHHNCNNDGIPLESFLDEIFTTWQKQKLPPKFHFSSPLNGEKVRKHADFIVAEDFINFIEKTRSINKDFDVMLECKEKDVALFKLVEDIKLIKPQYKWIDETTFII</sequence>
<dbReference type="STRING" id="1121331.SAMN02745248_00378"/>
<evidence type="ECO:0000256" key="3">
    <source>
        <dbReference type="ARBA" id="ARBA00022763"/>
    </source>
</evidence>
<gene>
    <name evidence="7" type="ORF">SAMN02745248_00378</name>
</gene>
<dbReference type="OrthoDB" id="9782576at2"/>
<dbReference type="Proteomes" id="UP000183952">
    <property type="component" value="Unassembled WGS sequence"/>
</dbReference>
<proteinExistence type="predicted"/>
<keyword evidence="2 7" id="KW-0255">Endonuclease</keyword>
<evidence type="ECO:0000256" key="2">
    <source>
        <dbReference type="ARBA" id="ARBA00022759"/>
    </source>
</evidence>
<dbReference type="NCBIfam" id="TIGR00629">
    <property type="entry name" value="uvde"/>
    <property type="match status" value="1"/>
</dbReference>
<dbReference type="Pfam" id="PF03851">
    <property type="entry name" value="UvdE"/>
    <property type="match status" value="1"/>
</dbReference>
<dbReference type="PANTHER" id="PTHR31290">
    <property type="entry name" value="UV-DAMAGE ENDONUCLEASE"/>
    <property type="match status" value="1"/>
</dbReference>
<reference evidence="7 8" key="1">
    <citation type="submission" date="2016-11" db="EMBL/GenBank/DDBJ databases">
        <authorList>
            <person name="Jaros S."/>
            <person name="Januszkiewicz K."/>
            <person name="Wedrychowicz H."/>
        </authorList>
    </citation>
    <scope>NUCLEOTIDE SEQUENCE [LARGE SCALE GENOMIC DNA]</scope>
    <source>
        <strain evidence="7 8">DSM 3090</strain>
    </source>
</reference>
<evidence type="ECO:0000313" key="7">
    <source>
        <dbReference type="EMBL" id="SHJ55409.1"/>
    </source>
</evidence>
<protein>
    <submittedName>
        <fullName evidence="7">UV-damage endonuclease</fullName>
    </submittedName>
</protein>
<dbReference type="Gene3D" id="3.20.20.150">
    <property type="entry name" value="Divalent-metal-dependent TIM barrel enzymes"/>
    <property type="match status" value="1"/>
</dbReference>
<dbReference type="RefSeq" id="WP_072901706.1">
    <property type="nucleotide sequence ID" value="NZ_FRAD01000004.1"/>
</dbReference>
<evidence type="ECO:0000256" key="6">
    <source>
        <dbReference type="ARBA" id="ARBA00023204"/>
    </source>
</evidence>
<evidence type="ECO:0000313" key="8">
    <source>
        <dbReference type="Proteomes" id="UP000183952"/>
    </source>
</evidence>
<dbReference type="AlphaFoldDB" id="A0A1M6K8Y6"/>
<evidence type="ECO:0000256" key="4">
    <source>
        <dbReference type="ARBA" id="ARBA00022769"/>
    </source>
</evidence>
<dbReference type="GO" id="GO:0006289">
    <property type="term" value="P:nucleotide-excision repair"/>
    <property type="evidence" value="ECO:0007669"/>
    <property type="project" value="InterPro"/>
</dbReference>
<dbReference type="GO" id="GO:0009411">
    <property type="term" value="P:response to UV"/>
    <property type="evidence" value="ECO:0007669"/>
    <property type="project" value="InterPro"/>
</dbReference>
<accession>A0A1M6K8Y6</accession>
<keyword evidence="6" id="KW-0234">DNA repair</keyword>
<dbReference type="GO" id="GO:0004519">
    <property type="term" value="F:endonuclease activity"/>
    <property type="evidence" value="ECO:0007669"/>
    <property type="project" value="UniProtKB-KW"/>
</dbReference>
<organism evidence="7 8">
    <name type="scientific">Hathewaya proteolytica DSM 3090</name>
    <dbReference type="NCBI Taxonomy" id="1121331"/>
    <lineage>
        <taxon>Bacteria</taxon>
        <taxon>Bacillati</taxon>
        <taxon>Bacillota</taxon>
        <taxon>Clostridia</taxon>
        <taxon>Eubacteriales</taxon>
        <taxon>Clostridiaceae</taxon>
        <taxon>Hathewaya</taxon>
    </lineage>
</organism>
<keyword evidence="4" id="KW-0228">DNA excision</keyword>
<dbReference type="EMBL" id="FRAD01000004">
    <property type="protein sequence ID" value="SHJ55409.1"/>
    <property type="molecule type" value="Genomic_DNA"/>
</dbReference>